<dbReference type="EMBL" id="CP051680">
    <property type="protein sequence ID" value="QJD82736.1"/>
    <property type="molecule type" value="Genomic_DNA"/>
</dbReference>
<name>A0A7Z2VGF4_9BACL</name>
<reference evidence="2 3" key="1">
    <citation type="submission" date="2020-04" db="EMBL/GenBank/DDBJ databases">
        <title>Genome sequencing of novel species.</title>
        <authorList>
            <person name="Heo J."/>
            <person name="Kim S.-J."/>
            <person name="Kim J.-S."/>
            <person name="Hong S.-B."/>
            <person name="Kwon S.-W."/>
        </authorList>
    </citation>
    <scope>NUCLEOTIDE SEQUENCE [LARGE SCALE GENOMIC DNA]</scope>
    <source>
        <strain evidence="2 3">MFER-1</strain>
    </source>
</reference>
<evidence type="ECO:0000313" key="3">
    <source>
        <dbReference type="Proteomes" id="UP000502248"/>
    </source>
</evidence>
<dbReference type="KEGG" id="cheb:HH215_05775"/>
<protein>
    <submittedName>
        <fullName evidence="2">Uncharacterized protein</fullName>
    </submittedName>
</protein>
<dbReference type="Proteomes" id="UP000502248">
    <property type="component" value="Chromosome"/>
</dbReference>
<keyword evidence="3" id="KW-1185">Reference proteome</keyword>
<feature type="signal peptide" evidence="1">
    <location>
        <begin position="1"/>
        <end position="23"/>
    </location>
</feature>
<dbReference type="InterPro" id="IPR017853">
    <property type="entry name" value="GH"/>
</dbReference>
<feature type="chain" id="PRO_5038459742" evidence="1">
    <location>
        <begin position="24"/>
        <end position="725"/>
    </location>
</feature>
<dbReference type="SUPFAM" id="SSF51445">
    <property type="entry name" value="(Trans)glycosidases"/>
    <property type="match status" value="1"/>
</dbReference>
<keyword evidence="1" id="KW-0732">Signal</keyword>
<sequence length="725" mass="79486">MKKLKIAAMSIGCTLALITYSFGFSMKTTSASVATVPPFPIGIFYPPEPAETSDAAYADIANLNATFVVGTNNVVSHASNERALQYAAAHGLKLLAHDFGLELKSELAVQSIVGDGWKARSDRRIGQTFASPASGTGWYIDHVALKVDKSTLPSNAKLKLCVYDSPSKAITVGCDAVTGPLDNDLVEFQIAPNLNPTYASYTNIVANNTYYMELQTNSSKEGAFIAVSPNDSYSGGQAYLNGAPQAKDLYFEIRYSQLASTYGQGGRVSDAYLDSLVGFYKSHPALLGYNLKDEPTVDLMVRLQAAQERLKANDPAHMVFANLLPSSAEGLFGFRPMSGEYVTPLKPLGQTFRTGPNISSINTIQMHFDKSQMTNGEALKLTLWNSPAKTTKIAESTVSSPSTNWPQFSLNATVSPNTSYYMELTHNGAGDQSVGWVIRTNTGEKWEKDGTAYVGGSPIDSDFWFTINQNITPHSYEDYVYRWVNKHPDVLVFDHYPFLSSGANRSDYFENLEIIRRQALLGKIDFWSYIQSVGITGTYRVPSKEEMRYQIYTNLAYGAKGYIYFTYWTPQNAVWNEPFHDGIILPDGTKNISYAWAQEINGEVLKLGPSLTSLTSQAVYHTGTIPNGSTALPANFFWQPTDNTQPTVIGYYANGNGRKYVMVVNRDTVNSRTLTFSLTPKPLSVTEISKTTGGEDGTNYDSTTGQLFASFAPGEGKLFALPAGY</sequence>
<proteinExistence type="predicted"/>
<evidence type="ECO:0000256" key="1">
    <source>
        <dbReference type="SAM" id="SignalP"/>
    </source>
</evidence>
<gene>
    <name evidence="2" type="ORF">HH215_05775</name>
</gene>
<evidence type="ECO:0000313" key="2">
    <source>
        <dbReference type="EMBL" id="QJD82736.1"/>
    </source>
</evidence>
<dbReference type="AlphaFoldDB" id="A0A7Z2VGF4"/>
<dbReference type="Gene3D" id="3.20.20.80">
    <property type="entry name" value="Glycosidases"/>
    <property type="match status" value="1"/>
</dbReference>
<organism evidence="2 3">
    <name type="scientific">Cohnella herbarum</name>
    <dbReference type="NCBI Taxonomy" id="2728023"/>
    <lineage>
        <taxon>Bacteria</taxon>
        <taxon>Bacillati</taxon>
        <taxon>Bacillota</taxon>
        <taxon>Bacilli</taxon>
        <taxon>Bacillales</taxon>
        <taxon>Paenibacillaceae</taxon>
        <taxon>Cohnella</taxon>
    </lineage>
</organism>
<accession>A0A7Z2VGF4</accession>
<dbReference type="RefSeq" id="WP_169279032.1">
    <property type="nucleotide sequence ID" value="NZ_CP051680.1"/>
</dbReference>